<feature type="region of interest" description="Disordered" evidence="1">
    <location>
        <begin position="317"/>
        <end position="439"/>
    </location>
</feature>
<feature type="compositionally biased region" description="Low complexity" evidence="1">
    <location>
        <begin position="154"/>
        <end position="164"/>
    </location>
</feature>
<evidence type="ECO:0000313" key="2">
    <source>
        <dbReference type="EMBL" id="QGZ96285.1"/>
    </source>
</evidence>
<evidence type="ECO:0008006" key="4">
    <source>
        <dbReference type="Google" id="ProtNLM"/>
    </source>
</evidence>
<dbReference type="KEGG" id="tsv:DSM104635_03143"/>
<feature type="region of interest" description="Disordered" evidence="1">
    <location>
        <begin position="212"/>
        <end position="284"/>
    </location>
</feature>
<feature type="compositionally biased region" description="Low complexity" evidence="1">
    <location>
        <begin position="427"/>
        <end position="439"/>
    </location>
</feature>
<reference evidence="3" key="1">
    <citation type="submission" date="2019-12" db="EMBL/GenBank/DDBJ databases">
        <title>Complete genome of Terracaulis silvestris 0127_4.</title>
        <authorList>
            <person name="Vieira S."/>
            <person name="Riedel T."/>
            <person name="Sproer C."/>
            <person name="Pascual J."/>
            <person name="Boedeker C."/>
            <person name="Overmann J."/>
        </authorList>
    </citation>
    <scope>NUCLEOTIDE SEQUENCE [LARGE SCALE GENOMIC DNA]</scope>
    <source>
        <strain evidence="3">0127_4</strain>
    </source>
</reference>
<gene>
    <name evidence="2" type="ORF">DSM104635_03143</name>
</gene>
<feature type="compositionally biased region" description="Basic and acidic residues" evidence="1">
    <location>
        <begin position="358"/>
        <end position="383"/>
    </location>
</feature>
<feature type="region of interest" description="Disordered" evidence="1">
    <location>
        <begin position="126"/>
        <end position="172"/>
    </location>
</feature>
<dbReference type="Proteomes" id="UP000431269">
    <property type="component" value="Chromosome"/>
</dbReference>
<name>A0A6I6MLK0_9CAUL</name>
<dbReference type="AlphaFoldDB" id="A0A6I6MLK0"/>
<feature type="compositionally biased region" description="Basic and acidic residues" evidence="1">
    <location>
        <begin position="246"/>
        <end position="281"/>
    </location>
</feature>
<dbReference type="EMBL" id="CP047045">
    <property type="protein sequence ID" value="QGZ96285.1"/>
    <property type="molecule type" value="Genomic_DNA"/>
</dbReference>
<feature type="compositionally biased region" description="Low complexity" evidence="1">
    <location>
        <begin position="401"/>
        <end position="416"/>
    </location>
</feature>
<organism evidence="2 3">
    <name type="scientific">Terricaulis silvestris</name>
    <dbReference type="NCBI Taxonomy" id="2686094"/>
    <lineage>
        <taxon>Bacteria</taxon>
        <taxon>Pseudomonadati</taxon>
        <taxon>Pseudomonadota</taxon>
        <taxon>Alphaproteobacteria</taxon>
        <taxon>Caulobacterales</taxon>
        <taxon>Caulobacteraceae</taxon>
        <taxon>Terricaulis</taxon>
    </lineage>
</organism>
<protein>
    <recommendedName>
        <fullName evidence="4">TonB C-terminal domain-containing protein</fullName>
    </recommendedName>
</protein>
<evidence type="ECO:0000313" key="3">
    <source>
        <dbReference type="Proteomes" id="UP000431269"/>
    </source>
</evidence>
<proteinExistence type="predicted"/>
<evidence type="ECO:0000256" key="1">
    <source>
        <dbReference type="SAM" id="MobiDB-lite"/>
    </source>
</evidence>
<sequence>MSDVLIVCVREDEPQAKALAEMFEAAGFSIGGAPSSDGALRSSGAGLVVWSQASIRSRPFLDAAQRVINAEKAVVASLIEPPPPSSIGDSPVFDLSRWDGDPNDPSLDPLFFAVDRMVNSARAAVGASAVQEPSRYEAPPQREAPRAPKPSSAPPQASYSRPASDPLGSEAEHWRAIRDSRNPSDFMDYLARYGPEGAFSEVAELRLKQLTSHSDRPMSASARPAVGAPRTAPATPSRPMLPPRADAPRRDVPPILRRPEPSRRPPPERGFDRGDLREPPKGEGGPLRAFILIALLGGAALIGGLYFGGGMPNFGGAPQEEQIADAGPPPGSYDEPADASTLDEPTGVPIEDIATPARRTETAARRETPEPARREERPRREEAAPPPPVTSWSGANGQPAGGPTSLSPGSTGAPSTVAPPALTASVPTPTTTISRSTTTIRQGSVVWAQRPTARRISELYPERAGRDGVGGRVELDCSVRTNMSLACSVASESPAGVGFGRAALSAAATYRSRGALSDGADATGARTRIVVQFQAPTN</sequence>
<dbReference type="RefSeq" id="WP_158767084.1">
    <property type="nucleotide sequence ID" value="NZ_CP047045.1"/>
</dbReference>
<feature type="compositionally biased region" description="Low complexity" evidence="1">
    <location>
        <begin position="228"/>
        <end position="238"/>
    </location>
</feature>
<accession>A0A6I6MLK0</accession>
<keyword evidence="3" id="KW-1185">Reference proteome</keyword>